<sequence length="53" mass="5935">MLSKIVPSKELEISTPTLKTQVHLIVDGNNAIHAIEELRDLLSRDRQAAREAL</sequence>
<dbReference type="AlphaFoldDB" id="A0A382ZCV0"/>
<organism evidence="1">
    <name type="scientific">marine metagenome</name>
    <dbReference type="NCBI Taxonomy" id="408172"/>
    <lineage>
        <taxon>unclassified sequences</taxon>
        <taxon>metagenomes</taxon>
        <taxon>ecological metagenomes</taxon>
    </lineage>
</organism>
<accession>A0A382ZCV0</accession>
<protein>
    <submittedName>
        <fullName evidence="1">Uncharacterized protein</fullName>
    </submittedName>
</protein>
<evidence type="ECO:0000313" key="1">
    <source>
        <dbReference type="EMBL" id="SVD93302.1"/>
    </source>
</evidence>
<proteinExistence type="predicted"/>
<reference evidence="1" key="1">
    <citation type="submission" date="2018-05" db="EMBL/GenBank/DDBJ databases">
        <authorList>
            <person name="Lanie J.A."/>
            <person name="Ng W.-L."/>
            <person name="Kazmierczak K.M."/>
            <person name="Andrzejewski T.M."/>
            <person name="Davidsen T.M."/>
            <person name="Wayne K.J."/>
            <person name="Tettelin H."/>
            <person name="Glass J.I."/>
            <person name="Rusch D."/>
            <person name="Podicherti R."/>
            <person name="Tsui H.-C.T."/>
            <person name="Winkler M.E."/>
        </authorList>
    </citation>
    <scope>NUCLEOTIDE SEQUENCE</scope>
</reference>
<dbReference type="EMBL" id="UINC01182859">
    <property type="protein sequence ID" value="SVD93302.1"/>
    <property type="molecule type" value="Genomic_DNA"/>
</dbReference>
<name>A0A382ZCV0_9ZZZZ</name>
<feature type="non-terminal residue" evidence="1">
    <location>
        <position position="53"/>
    </location>
</feature>
<gene>
    <name evidence="1" type="ORF">METZ01_LOCUS446156</name>
</gene>